<keyword evidence="1" id="KW-1133">Transmembrane helix</keyword>
<evidence type="ECO:0000313" key="2">
    <source>
        <dbReference type="EMBL" id="TDQ76557.1"/>
    </source>
</evidence>
<name>A0A4R6WEY0_9SPHI</name>
<dbReference type="OrthoDB" id="711121at2"/>
<proteinExistence type="predicted"/>
<dbReference type="EMBL" id="SNYV01000015">
    <property type="protein sequence ID" value="TDQ76557.1"/>
    <property type="molecule type" value="Genomic_DNA"/>
</dbReference>
<gene>
    <name evidence="2" type="ORF">CLV99_3150</name>
</gene>
<feature type="transmembrane region" description="Helical" evidence="1">
    <location>
        <begin position="32"/>
        <end position="52"/>
    </location>
</feature>
<evidence type="ECO:0000256" key="1">
    <source>
        <dbReference type="SAM" id="Phobius"/>
    </source>
</evidence>
<organism evidence="2 3">
    <name type="scientific">Sphingobacterium yanglingense</name>
    <dbReference type="NCBI Taxonomy" id="1437280"/>
    <lineage>
        <taxon>Bacteria</taxon>
        <taxon>Pseudomonadati</taxon>
        <taxon>Bacteroidota</taxon>
        <taxon>Sphingobacteriia</taxon>
        <taxon>Sphingobacteriales</taxon>
        <taxon>Sphingobacteriaceae</taxon>
        <taxon>Sphingobacterium</taxon>
    </lineage>
</organism>
<dbReference type="RefSeq" id="WP_133585368.1">
    <property type="nucleotide sequence ID" value="NZ_SNYV01000015.1"/>
</dbReference>
<accession>A0A4R6WEY0</accession>
<keyword evidence="1" id="KW-0812">Transmembrane</keyword>
<dbReference type="Proteomes" id="UP000295292">
    <property type="component" value="Unassembled WGS sequence"/>
</dbReference>
<sequence length="79" mass="9299">MKLTPLNITLACILVWVISEWSSEQEKIMSWGWLLVLTVFLALIDLGFRLFFKDLKRIWFLQIGFILLVGILMVILKMQ</sequence>
<comment type="caution">
    <text evidence="2">The sequence shown here is derived from an EMBL/GenBank/DDBJ whole genome shotgun (WGS) entry which is preliminary data.</text>
</comment>
<reference evidence="2 3" key="1">
    <citation type="submission" date="2019-03" db="EMBL/GenBank/DDBJ databases">
        <title>Genomic Encyclopedia of Archaeal and Bacterial Type Strains, Phase II (KMG-II): from individual species to whole genera.</title>
        <authorList>
            <person name="Goeker M."/>
        </authorList>
    </citation>
    <scope>NUCLEOTIDE SEQUENCE [LARGE SCALE GENOMIC DNA]</scope>
    <source>
        <strain evidence="2 3">DSM 28353</strain>
    </source>
</reference>
<keyword evidence="1" id="KW-0472">Membrane</keyword>
<dbReference type="AlphaFoldDB" id="A0A4R6WEY0"/>
<keyword evidence="3" id="KW-1185">Reference proteome</keyword>
<feature type="transmembrane region" description="Helical" evidence="1">
    <location>
        <begin position="59"/>
        <end position="76"/>
    </location>
</feature>
<evidence type="ECO:0000313" key="3">
    <source>
        <dbReference type="Proteomes" id="UP000295292"/>
    </source>
</evidence>
<protein>
    <submittedName>
        <fullName evidence="2">Uncharacterized protein</fullName>
    </submittedName>
</protein>